<comment type="caution">
    <text evidence="2">The sequence shown here is derived from an EMBL/GenBank/DDBJ whole genome shotgun (WGS) entry which is preliminary data.</text>
</comment>
<dbReference type="RefSeq" id="WP_189606501.1">
    <property type="nucleotide sequence ID" value="NZ_BMXR01000001.1"/>
</dbReference>
<evidence type="ECO:0000313" key="3">
    <source>
        <dbReference type="Proteomes" id="UP000626148"/>
    </source>
</evidence>
<dbReference type="AlphaFoldDB" id="A0A918N6A8"/>
<feature type="chain" id="PRO_5037734823" evidence="1">
    <location>
        <begin position="23"/>
        <end position="155"/>
    </location>
</feature>
<protein>
    <submittedName>
        <fullName evidence="2">Uncharacterized protein</fullName>
    </submittedName>
</protein>
<evidence type="ECO:0000313" key="2">
    <source>
        <dbReference type="EMBL" id="GGX38352.1"/>
    </source>
</evidence>
<proteinExistence type="predicted"/>
<keyword evidence="1" id="KW-0732">Signal</keyword>
<organism evidence="2 3">
    <name type="scientific">Saccharospirillum salsuginis</name>
    <dbReference type="NCBI Taxonomy" id="418750"/>
    <lineage>
        <taxon>Bacteria</taxon>
        <taxon>Pseudomonadati</taxon>
        <taxon>Pseudomonadota</taxon>
        <taxon>Gammaproteobacteria</taxon>
        <taxon>Oceanospirillales</taxon>
        <taxon>Saccharospirillaceae</taxon>
        <taxon>Saccharospirillum</taxon>
    </lineage>
</organism>
<feature type="signal peptide" evidence="1">
    <location>
        <begin position="1"/>
        <end position="22"/>
    </location>
</feature>
<accession>A0A918N6A8</accession>
<sequence length="155" mass="16186">MKAPLGLSLSVILATLAAPAMAEEAAIQVATNAQLEIAALTEQTLSETTTVTVQPRDAGSPEGALSESWPTHCLLSVTVSLAEGEAELAPGKLVCITEDRRILESQLDAVVEGFGRCQASDGNACARYRIESGDTGRLILQSPATLTPQPRNDQG</sequence>
<evidence type="ECO:0000256" key="1">
    <source>
        <dbReference type="SAM" id="SignalP"/>
    </source>
</evidence>
<reference evidence="2" key="2">
    <citation type="submission" date="2020-09" db="EMBL/GenBank/DDBJ databases">
        <authorList>
            <person name="Sun Q."/>
            <person name="Kim S."/>
        </authorList>
    </citation>
    <scope>NUCLEOTIDE SEQUENCE</scope>
    <source>
        <strain evidence="2">KCTC 22169</strain>
    </source>
</reference>
<dbReference type="EMBL" id="BMXR01000001">
    <property type="protein sequence ID" value="GGX38352.1"/>
    <property type="molecule type" value="Genomic_DNA"/>
</dbReference>
<keyword evidence="3" id="KW-1185">Reference proteome</keyword>
<name>A0A918N6A8_9GAMM</name>
<gene>
    <name evidence="2" type="ORF">GCM10007392_00640</name>
</gene>
<dbReference type="Proteomes" id="UP000626148">
    <property type="component" value="Unassembled WGS sequence"/>
</dbReference>
<reference evidence="2" key="1">
    <citation type="journal article" date="2014" name="Int. J. Syst. Evol. Microbiol.">
        <title>Complete genome sequence of Corynebacterium casei LMG S-19264T (=DSM 44701T), isolated from a smear-ripened cheese.</title>
        <authorList>
            <consortium name="US DOE Joint Genome Institute (JGI-PGF)"/>
            <person name="Walter F."/>
            <person name="Albersmeier A."/>
            <person name="Kalinowski J."/>
            <person name="Ruckert C."/>
        </authorList>
    </citation>
    <scope>NUCLEOTIDE SEQUENCE</scope>
    <source>
        <strain evidence="2">KCTC 22169</strain>
    </source>
</reference>